<comment type="caution">
    <text evidence="1">The sequence shown here is derived from an EMBL/GenBank/DDBJ whole genome shotgun (WGS) entry which is preliminary data.</text>
</comment>
<dbReference type="GO" id="GO:0003676">
    <property type="term" value="F:nucleic acid binding"/>
    <property type="evidence" value="ECO:0007669"/>
    <property type="project" value="InterPro"/>
</dbReference>
<reference evidence="1 2" key="1">
    <citation type="journal article" date="2019" name="Sci. Rep.">
        <title>Orb-weaving spider Araneus ventricosus genome elucidates the spidroin gene catalogue.</title>
        <authorList>
            <person name="Kono N."/>
            <person name="Nakamura H."/>
            <person name="Ohtoshi R."/>
            <person name="Moran D.A.P."/>
            <person name="Shinohara A."/>
            <person name="Yoshida Y."/>
            <person name="Fujiwara M."/>
            <person name="Mori M."/>
            <person name="Tomita M."/>
            <person name="Arakawa K."/>
        </authorList>
    </citation>
    <scope>NUCLEOTIDE SEQUENCE [LARGE SCALE GENOMIC DNA]</scope>
</reference>
<dbReference type="Proteomes" id="UP000499080">
    <property type="component" value="Unassembled WGS sequence"/>
</dbReference>
<keyword evidence="2" id="KW-1185">Reference proteome</keyword>
<name>A0A4Y2SST2_ARAVE</name>
<evidence type="ECO:0000313" key="1">
    <source>
        <dbReference type="EMBL" id="GBN90015.1"/>
    </source>
</evidence>
<dbReference type="InterPro" id="IPR036397">
    <property type="entry name" value="RNaseH_sf"/>
</dbReference>
<gene>
    <name evidence="1" type="ORF">AVEN_91742_1</name>
</gene>
<evidence type="ECO:0000313" key="2">
    <source>
        <dbReference type="Proteomes" id="UP000499080"/>
    </source>
</evidence>
<dbReference type="OrthoDB" id="6435261at2759"/>
<dbReference type="Gene3D" id="3.30.420.10">
    <property type="entry name" value="Ribonuclease H-like superfamily/Ribonuclease H"/>
    <property type="match status" value="1"/>
</dbReference>
<sequence>MALSAMQEKAYKCFVIALLASEIPRSNSMQFFLWGFVKDKMFVPRLPQDLQELKQRITNVLNALTGDLLSRVWQELDYSVDIWRVARGAHIKHL</sequence>
<accession>A0A4Y2SST2</accession>
<dbReference type="EMBL" id="BGPR01023101">
    <property type="protein sequence ID" value="GBN90015.1"/>
    <property type="molecule type" value="Genomic_DNA"/>
</dbReference>
<protein>
    <submittedName>
        <fullName evidence="1">Uncharacterized protein</fullName>
    </submittedName>
</protein>
<proteinExistence type="predicted"/>
<dbReference type="AlphaFoldDB" id="A0A4Y2SST2"/>
<organism evidence="1 2">
    <name type="scientific">Araneus ventricosus</name>
    <name type="common">Orbweaver spider</name>
    <name type="synonym">Epeira ventricosa</name>
    <dbReference type="NCBI Taxonomy" id="182803"/>
    <lineage>
        <taxon>Eukaryota</taxon>
        <taxon>Metazoa</taxon>
        <taxon>Ecdysozoa</taxon>
        <taxon>Arthropoda</taxon>
        <taxon>Chelicerata</taxon>
        <taxon>Arachnida</taxon>
        <taxon>Araneae</taxon>
        <taxon>Araneomorphae</taxon>
        <taxon>Entelegynae</taxon>
        <taxon>Araneoidea</taxon>
        <taxon>Araneidae</taxon>
        <taxon>Araneus</taxon>
    </lineage>
</organism>